<sequence length="87" mass="9540">MIKQKDKKEAQSFVEQHTEQIVAACNQGKDNLIAWTKSVESNKKSGSGQRKRKITAKMRKMLDEHSSEAVVPAAVPKTLSAADGVSE</sequence>
<evidence type="ECO:0000313" key="1">
    <source>
        <dbReference type="EnsemblMetazoa" id="G33512.1:cds"/>
    </source>
</evidence>
<keyword evidence="2" id="KW-1185">Reference proteome</keyword>
<proteinExistence type="predicted"/>
<name>A0A8W8MIX3_MAGGI</name>
<protein>
    <submittedName>
        <fullName evidence="1">Uncharacterized protein</fullName>
    </submittedName>
</protein>
<dbReference type="AlphaFoldDB" id="A0A8W8MIX3"/>
<dbReference type="Proteomes" id="UP000005408">
    <property type="component" value="Unassembled WGS sequence"/>
</dbReference>
<organism evidence="1 2">
    <name type="scientific">Magallana gigas</name>
    <name type="common">Pacific oyster</name>
    <name type="synonym">Crassostrea gigas</name>
    <dbReference type="NCBI Taxonomy" id="29159"/>
    <lineage>
        <taxon>Eukaryota</taxon>
        <taxon>Metazoa</taxon>
        <taxon>Spiralia</taxon>
        <taxon>Lophotrochozoa</taxon>
        <taxon>Mollusca</taxon>
        <taxon>Bivalvia</taxon>
        <taxon>Autobranchia</taxon>
        <taxon>Pteriomorphia</taxon>
        <taxon>Ostreida</taxon>
        <taxon>Ostreoidea</taxon>
        <taxon>Ostreidae</taxon>
        <taxon>Magallana</taxon>
    </lineage>
</organism>
<dbReference type="EnsemblMetazoa" id="G33512.1">
    <property type="protein sequence ID" value="G33512.1:cds"/>
    <property type="gene ID" value="G33512"/>
</dbReference>
<reference evidence="1" key="1">
    <citation type="submission" date="2022-08" db="UniProtKB">
        <authorList>
            <consortium name="EnsemblMetazoa"/>
        </authorList>
    </citation>
    <scope>IDENTIFICATION</scope>
    <source>
        <strain evidence="1">05x7-T-G4-1.051#20</strain>
    </source>
</reference>
<accession>A0A8W8MIX3</accession>
<evidence type="ECO:0000313" key="2">
    <source>
        <dbReference type="Proteomes" id="UP000005408"/>
    </source>
</evidence>